<dbReference type="Gene3D" id="2.40.30.10">
    <property type="entry name" value="Translation factors"/>
    <property type="match status" value="1"/>
</dbReference>
<dbReference type="GO" id="GO:0003743">
    <property type="term" value="F:translation initiation factor activity"/>
    <property type="evidence" value="ECO:0007669"/>
    <property type="project" value="UniProtKB-KW"/>
</dbReference>
<dbReference type="InterPro" id="IPR005225">
    <property type="entry name" value="Small_GTP-bd"/>
</dbReference>
<dbReference type="OMA" id="ESIGCIE"/>
<sequence length="436" mass="47170">MGHVDHGKTTLLDKLRKTSVADGEAGGITQSIGAFEVEVSNGRTITFLDTPGHAAFSSMRQRGANLTDIVVLVVAADDGVMEQTMESINMASNAKVPIIVAINKCDVRNAKPADVLVELTEIGLQAEELGGDIQTVQISAKNGTGLNDLVDCISAQADVLELRTDRSSNVEGVIIESHMHKYLGSVASAVIQHGTLKKGAYLVAGTSSAKVKQICDGNGNMVKQASASMPVDIIGWKSLPPSGEILLQVPNEARAKAVVNWRKKLIQDQKSDDDLIQITKHREEAKKVVTEAKEKYKYQIVKRKRASLDGTSKLIEKDPSIPELNIMLKADVDGSLGAVKDLLNTYNCHDECQLQVISEQVGEVSESDIELASTLNGIIVCYNVSPSKEIKALAEESDVSLLTFDVIYHLFNAVVDVIIEKLPEVLQYEVVAKPPY</sequence>
<dbReference type="PROSITE" id="PS51722">
    <property type="entry name" value="G_TR_2"/>
    <property type="match status" value="1"/>
</dbReference>
<dbReference type="InterPro" id="IPR053905">
    <property type="entry name" value="EF-G-like_DII"/>
</dbReference>
<reference evidence="9" key="1">
    <citation type="submission" date="2003-08" db="EMBL/GenBank/DDBJ databases">
        <authorList>
            <person name="Birren B."/>
            <person name="Nusbaum C."/>
            <person name="Abebe A."/>
            <person name="Abouelleil A."/>
            <person name="Adekoya E."/>
            <person name="Ait-zahra M."/>
            <person name="Allen N."/>
            <person name="Allen T."/>
            <person name="An P."/>
            <person name="Anderson M."/>
            <person name="Anderson S."/>
            <person name="Arachchi H."/>
            <person name="Armbruster J."/>
            <person name="Bachantsang P."/>
            <person name="Baldwin J."/>
            <person name="Barry A."/>
            <person name="Bayul T."/>
            <person name="Blitshsteyn B."/>
            <person name="Bloom T."/>
            <person name="Blye J."/>
            <person name="Boguslavskiy L."/>
            <person name="Borowsky M."/>
            <person name="Boukhgalter B."/>
            <person name="Brunache A."/>
            <person name="Butler J."/>
            <person name="Calixte N."/>
            <person name="Calvo S."/>
            <person name="Camarata J."/>
            <person name="Campo K."/>
            <person name="Chang J."/>
            <person name="Cheshatsang Y."/>
            <person name="Citroen M."/>
            <person name="Collymore A."/>
            <person name="Considine T."/>
            <person name="Cook A."/>
            <person name="Cooke P."/>
            <person name="Corum B."/>
            <person name="Cuomo C."/>
            <person name="David R."/>
            <person name="Dawoe T."/>
            <person name="Degray S."/>
            <person name="Dodge S."/>
            <person name="Dooley K."/>
            <person name="Dorje P."/>
            <person name="Dorjee K."/>
            <person name="Dorris L."/>
            <person name="Duffey N."/>
            <person name="Dupes A."/>
            <person name="Elkins T."/>
            <person name="Engels R."/>
            <person name="Erickson J."/>
            <person name="Farina A."/>
            <person name="Faro S."/>
            <person name="Ferreira P."/>
            <person name="Fischer H."/>
            <person name="Fitzgerald M."/>
            <person name="Foley K."/>
            <person name="Gage D."/>
            <person name="Galagan J."/>
            <person name="Gearin G."/>
            <person name="Gnerre S."/>
            <person name="Gnirke A."/>
            <person name="Goyette A."/>
            <person name="Graham J."/>
            <person name="Grandbois E."/>
            <person name="Gyaltsen K."/>
            <person name="Hafez N."/>
            <person name="Hagopian D."/>
            <person name="Hagos B."/>
            <person name="Hall J."/>
            <person name="Hatcher B."/>
            <person name="Heller A."/>
            <person name="Higgins H."/>
            <person name="Honan T."/>
            <person name="Horn A."/>
            <person name="Houde N."/>
            <person name="Hughes L."/>
            <person name="Hulme W."/>
            <person name="Husby E."/>
            <person name="Iliev I."/>
            <person name="Jaffe D."/>
            <person name="Jones C."/>
            <person name="Kamal M."/>
            <person name="Kamat A."/>
            <person name="Kamvysselis M."/>
            <person name="Karlsson E."/>
            <person name="Kells C."/>
            <person name="Kieu A."/>
            <person name="Kisner P."/>
            <person name="Kodira C."/>
            <person name="Kulbokas E."/>
            <person name="Labutti K."/>
            <person name="Lama D."/>
            <person name="Landers T."/>
            <person name="Leger J."/>
            <person name="Levine S."/>
            <person name="Lewis D."/>
            <person name="Lewis T."/>
            <person name="Lindblad-toh K."/>
            <person name="Liu X."/>
            <person name="Lokyitsang T."/>
            <person name="Lokyitsang Y."/>
            <person name="Lucien O."/>
            <person name="Lui A."/>
            <person name="Ma L.J."/>
            <person name="Mabbitt R."/>
            <person name="Macdonald J."/>
            <person name="Maclean C."/>
            <person name="Major J."/>
            <person name="Manning J."/>
            <person name="Marabella R."/>
            <person name="Maru K."/>
            <person name="Matthews C."/>
            <person name="Mauceli E."/>
            <person name="Mccarthy M."/>
            <person name="Mcdonough S."/>
            <person name="Mcghee T."/>
            <person name="Meldrim J."/>
            <person name="Meneus L."/>
            <person name="Mesirov J."/>
            <person name="Mihalev A."/>
            <person name="Mihova T."/>
            <person name="Mikkelsen T."/>
            <person name="Mlenga V."/>
            <person name="Moru K."/>
            <person name="Mozes J."/>
            <person name="Mulrain L."/>
            <person name="Munson G."/>
            <person name="Naylor J."/>
            <person name="Newes C."/>
            <person name="Nguyen C."/>
            <person name="Nguyen N."/>
            <person name="Nguyen T."/>
            <person name="Nicol R."/>
            <person name="Nielsen C."/>
            <person name="Nizzari M."/>
            <person name="Norbu C."/>
            <person name="Norbu N."/>
            <person name="O'donnell P."/>
            <person name="Okoawo O."/>
            <person name="O'leary S."/>
            <person name="Omotosho B."/>
            <person name="O'neill K."/>
            <person name="Osman S."/>
            <person name="Parker S."/>
            <person name="Perrin D."/>
            <person name="Phunkhang P."/>
            <person name="Piqani B."/>
            <person name="Purcell S."/>
            <person name="Rachupka T."/>
            <person name="Ramasamy U."/>
            <person name="Rameau R."/>
            <person name="Ray V."/>
            <person name="Raymond C."/>
            <person name="Retta R."/>
            <person name="Richardson S."/>
            <person name="Rise C."/>
            <person name="Rodriguez J."/>
            <person name="Rogers J."/>
            <person name="Rogov P."/>
            <person name="Rutman M."/>
            <person name="Schupbach R."/>
            <person name="Seaman C."/>
            <person name="Settipalli S."/>
            <person name="Sharpe T."/>
            <person name="Sheridan J."/>
            <person name="Sherpa N."/>
            <person name="Shi J."/>
            <person name="Smirnov S."/>
            <person name="Smith C."/>
            <person name="Sougnez C."/>
            <person name="Spencer B."/>
            <person name="Stalker J."/>
            <person name="Stange-thomann N."/>
            <person name="Stavropoulos S."/>
            <person name="Stetson K."/>
            <person name="Stone C."/>
            <person name="Stone S."/>
            <person name="Stubbs M."/>
            <person name="Talamas J."/>
            <person name="Tchuinga P."/>
            <person name="Tenzing P."/>
            <person name="Tesfaye S."/>
            <person name="Theodore J."/>
            <person name="Thoulutsang Y."/>
            <person name="Topham K."/>
            <person name="Towey S."/>
            <person name="Tsamla T."/>
            <person name="Tsomo N."/>
            <person name="Vallee D."/>
            <person name="Vassiliev H."/>
            <person name="Venkataraman V."/>
            <person name="Vinson J."/>
            <person name="Vo A."/>
            <person name="Wade C."/>
            <person name="Wang S."/>
            <person name="Wangchuk T."/>
            <person name="Wangdi T."/>
            <person name="Whittaker C."/>
            <person name="Wilkinson J."/>
            <person name="Wu Y."/>
            <person name="Wyman D."/>
            <person name="Yadav S."/>
            <person name="Yang S."/>
            <person name="Yang X."/>
            <person name="Yeager S."/>
            <person name="Yee E."/>
            <person name="Young G."/>
            <person name="Zainoun J."/>
            <person name="Zembeck L."/>
            <person name="Zimmer A."/>
            <person name="Zody M."/>
            <person name="Lander E."/>
        </authorList>
    </citation>
    <scope>NUCLEOTIDE SEQUENCE [LARGE SCALE GENOMIC DNA]</scope>
</reference>
<evidence type="ECO:0000256" key="3">
    <source>
        <dbReference type="ARBA" id="ARBA00022741"/>
    </source>
</evidence>
<evidence type="ECO:0000313" key="9">
    <source>
        <dbReference type="Proteomes" id="UP000007875"/>
    </source>
</evidence>
<dbReference type="GeneTree" id="ENSGT00900000141103"/>
<feature type="domain" description="Tr-type G" evidence="7">
    <location>
        <begin position="1"/>
        <end position="161"/>
    </location>
</feature>
<keyword evidence="3" id="KW-0547">Nucleotide-binding</keyword>
<organism evidence="8 9">
    <name type="scientific">Ciona savignyi</name>
    <name type="common">Pacific transparent sea squirt</name>
    <dbReference type="NCBI Taxonomy" id="51511"/>
    <lineage>
        <taxon>Eukaryota</taxon>
        <taxon>Metazoa</taxon>
        <taxon>Chordata</taxon>
        <taxon>Tunicata</taxon>
        <taxon>Ascidiacea</taxon>
        <taxon>Phlebobranchia</taxon>
        <taxon>Cionidae</taxon>
        <taxon>Ciona</taxon>
    </lineage>
</organism>
<comment type="similarity">
    <text evidence="1">Belongs to the TRAFAC class translation factor GTPase superfamily. Classic translation factor GTPase family. IF-2 subfamily.</text>
</comment>
<dbReference type="FunFam" id="3.40.50.300:FF:000019">
    <property type="entry name" value="Translation initiation factor IF-2"/>
    <property type="match status" value="1"/>
</dbReference>
<dbReference type="Proteomes" id="UP000007875">
    <property type="component" value="Unassembled WGS sequence"/>
</dbReference>
<dbReference type="GO" id="GO:0005737">
    <property type="term" value="C:cytoplasm"/>
    <property type="evidence" value="ECO:0007669"/>
    <property type="project" value="TreeGrafter"/>
</dbReference>
<dbReference type="GO" id="GO:0005525">
    <property type="term" value="F:GTP binding"/>
    <property type="evidence" value="ECO:0007669"/>
    <property type="project" value="UniProtKB-KW"/>
</dbReference>
<dbReference type="SUPFAM" id="SSF52540">
    <property type="entry name" value="P-loop containing nucleoside triphosphate hydrolases"/>
    <property type="match status" value="1"/>
</dbReference>
<dbReference type="Pfam" id="PF00009">
    <property type="entry name" value="GTP_EFTU"/>
    <property type="match status" value="1"/>
</dbReference>
<keyword evidence="9" id="KW-1185">Reference proteome</keyword>
<evidence type="ECO:0000256" key="4">
    <source>
        <dbReference type="ARBA" id="ARBA00022917"/>
    </source>
</evidence>
<dbReference type="Pfam" id="PF22042">
    <property type="entry name" value="EF-G_D2"/>
    <property type="match status" value="1"/>
</dbReference>
<evidence type="ECO:0000259" key="7">
    <source>
        <dbReference type="PROSITE" id="PS51722"/>
    </source>
</evidence>
<dbReference type="Pfam" id="PF11987">
    <property type="entry name" value="IF-2"/>
    <property type="match status" value="1"/>
</dbReference>
<dbReference type="SUPFAM" id="SSF50447">
    <property type="entry name" value="Translation proteins"/>
    <property type="match status" value="1"/>
</dbReference>
<dbReference type="Gene3D" id="3.40.50.300">
    <property type="entry name" value="P-loop containing nucleotide triphosphate hydrolases"/>
    <property type="match status" value="1"/>
</dbReference>
<evidence type="ECO:0000256" key="2">
    <source>
        <dbReference type="ARBA" id="ARBA00022540"/>
    </source>
</evidence>
<dbReference type="InterPro" id="IPR027417">
    <property type="entry name" value="P-loop_NTPase"/>
</dbReference>
<dbReference type="STRING" id="51511.ENSCSAVP00000007858"/>
<proteinExistence type="inferred from homology"/>
<dbReference type="FunFam" id="3.40.50.10050:FF:000001">
    <property type="entry name" value="Translation initiation factor IF-2"/>
    <property type="match status" value="1"/>
</dbReference>
<dbReference type="PANTHER" id="PTHR43381:SF20">
    <property type="entry name" value="TRANSLATION INITIATION FACTOR IF-2, MITOCHONDRIAL"/>
    <property type="match status" value="1"/>
</dbReference>
<reference evidence="8" key="2">
    <citation type="submission" date="2025-08" db="UniProtKB">
        <authorList>
            <consortium name="Ensembl"/>
        </authorList>
    </citation>
    <scope>IDENTIFICATION</scope>
</reference>
<accession>H2YR98</accession>
<protein>
    <recommendedName>
        <fullName evidence="7">Tr-type G domain-containing protein</fullName>
    </recommendedName>
</protein>
<dbReference type="InterPro" id="IPR044145">
    <property type="entry name" value="IF2_II"/>
</dbReference>
<dbReference type="AlphaFoldDB" id="H2YR98"/>
<dbReference type="InParanoid" id="H2YR98"/>
<dbReference type="CDD" id="cd01887">
    <property type="entry name" value="IF2_eIF5B"/>
    <property type="match status" value="1"/>
</dbReference>
<keyword evidence="4" id="KW-0648">Protein biosynthesis</keyword>
<name>H2YR98_CIOSA</name>
<keyword evidence="2" id="KW-0396">Initiation factor</keyword>
<dbReference type="InterPro" id="IPR009000">
    <property type="entry name" value="Transl_B-barrel_sf"/>
</dbReference>
<dbReference type="CDD" id="cd03702">
    <property type="entry name" value="IF2_mtIF2_II"/>
    <property type="match status" value="1"/>
</dbReference>
<evidence type="ECO:0000256" key="5">
    <source>
        <dbReference type="ARBA" id="ARBA00023134"/>
    </source>
</evidence>
<dbReference type="FunCoup" id="H2YR98">
    <property type="interactions" value="80"/>
</dbReference>
<reference evidence="8" key="3">
    <citation type="submission" date="2025-09" db="UniProtKB">
        <authorList>
            <consortium name="Ensembl"/>
        </authorList>
    </citation>
    <scope>IDENTIFICATION</scope>
</reference>
<dbReference type="InterPro" id="IPR023115">
    <property type="entry name" value="TIF_IF2_dom3"/>
</dbReference>
<dbReference type="eggNOG" id="KOG1145">
    <property type="taxonomic scope" value="Eukaryota"/>
</dbReference>
<evidence type="ECO:0000313" key="8">
    <source>
        <dbReference type="Ensembl" id="ENSCSAVP00000007858.1"/>
    </source>
</evidence>
<dbReference type="InterPro" id="IPR015760">
    <property type="entry name" value="TIF_IF2"/>
</dbReference>
<dbReference type="PANTHER" id="PTHR43381">
    <property type="entry name" value="TRANSLATION INITIATION FACTOR IF-2-RELATED"/>
    <property type="match status" value="1"/>
</dbReference>
<keyword evidence="5" id="KW-0342">GTP-binding</keyword>
<dbReference type="Gene3D" id="3.40.50.10050">
    <property type="entry name" value="Translation initiation factor IF- 2, domain 3"/>
    <property type="match status" value="1"/>
</dbReference>
<dbReference type="InterPro" id="IPR036925">
    <property type="entry name" value="TIF_IF2_dom3_sf"/>
</dbReference>
<dbReference type="HOGENOM" id="CLU_006301_5_2_1"/>
<dbReference type="SUPFAM" id="SSF52156">
    <property type="entry name" value="Initiation factor IF2/eIF5b, domain 3"/>
    <property type="match status" value="1"/>
</dbReference>
<dbReference type="InterPro" id="IPR000795">
    <property type="entry name" value="T_Tr_GTP-bd_dom"/>
</dbReference>
<evidence type="ECO:0000256" key="6">
    <source>
        <dbReference type="ARBA" id="ARBA00025162"/>
    </source>
</evidence>
<comment type="function">
    <text evidence="6">One of the essential components for the initiation of protein synthesis. Protects formylmethionyl-tRNA from spontaneous hydrolysis and promotes its binding to the 30S ribosomal subunits. Also involved in the hydrolysis of GTP during the formation of the 70S ribosomal complex.</text>
</comment>
<evidence type="ECO:0000256" key="1">
    <source>
        <dbReference type="ARBA" id="ARBA00007733"/>
    </source>
</evidence>
<dbReference type="GO" id="GO:0003924">
    <property type="term" value="F:GTPase activity"/>
    <property type="evidence" value="ECO:0007669"/>
    <property type="project" value="InterPro"/>
</dbReference>
<dbReference type="NCBIfam" id="TIGR00231">
    <property type="entry name" value="small_GTP"/>
    <property type="match status" value="1"/>
</dbReference>
<dbReference type="Ensembl" id="ENSCSAVT00000007963.1">
    <property type="protein sequence ID" value="ENSCSAVP00000007858.1"/>
    <property type="gene ID" value="ENSCSAVG00000004697.1"/>
</dbReference>